<reference evidence="1 2" key="1">
    <citation type="journal article" date="2020" name="Phytopathology">
        <title>Genome Sequence Resources of Colletotrichum truncatum, C. plurivorum, C. musicola, and C. sojae: Four Species Pathogenic to Soybean (Glycine max).</title>
        <authorList>
            <person name="Rogerio F."/>
            <person name="Boufleur T.R."/>
            <person name="Ciampi-Guillardi M."/>
            <person name="Sukno S.A."/>
            <person name="Thon M.R."/>
            <person name="Massola Junior N.S."/>
            <person name="Baroncelli R."/>
        </authorList>
    </citation>
    <scope>NUCLEOTIDE SEQUENCE [LARGE SCALE GENOMIC DNA]</scope>
    <source>
        <strain evidence="1 2">CMES1059</strain>
    </source>
</reference>
<evidence type="ECO:0000313" key="2">
    <source>
        <dbReference type="Proteomes" id="UP000805649"/>
    </source>
</evidence>
<name>A0ACC3YJR9_COLTU</name>
<keyword evidence="2" id="KW-1185">Reference proteome</keyword>
<sequence length="26" mass="2758">MSVLTPRKSPLSARNAQDALLVAICC</sequence>
<organism evidence="1 2">
    <name type="scientific">Colletotrichum truncatum</name>
    <name type="common">Anthracnose fungus</name>
    <name type="synonym">Colletotrichum capsici</name>
    <dbReference type="NCBI Taxonomy" id="5467"/>
    <lineage>
        <taxon>Eukaryota</taxon>
        <taxon>Fungi</taxon>
        <taxon>Dikarya</taxon>
        <taxon>Ascomycota</taxon>
        <taxon>Pezizomycotina</taxon>
        <taxon>Sordariomycetes</taxon>
        <taxon>Hypocreomycetidae</taxon>
        <taxon>Glomerellales</taxon>
        <taxon>Glomerellaceae</taxon>
        <taxon>Colletotrichum</taxon>
        <taxon>Colletotrichum truncatum species complex</taxon>
    </lineage>
</organism>
<gene>
    <name evidence="1" type="ORF">CTRU02_214177</name>
</gene>
<dbReference type="Proteomes" id="UP000805649">
    <property type="component" value="Unassembled WGS sequence"/>
</dbReference>
<proteinExistence type="predicted"/>
<accession>A0ACC3YJR9</accession>
<dbReference type="EMBL" id="VUJX02000010">
    <property type="protein sequence ID" value="KAL0931442.1"/>
    <property type="molecule type" value="Genomic_DNA"/>
</dbReference>
<evidence type="ECO:0000313" key="1">
    <source>
        <dbReference type="EMBL" id="KAL0931442.1"/>
    </source>
</evidence>
<protein>
    <submittedName>
        <fullName evidence="1">Uncharacterized protein</fullName>
    </submittedName>
</protein>
<comment type="caution">
    <text evidence="1">The sequence shown here is derived from an EMBL/GenBank/DDBJ whole genome shotgun (WGS) entry which is preliminary data.</text>
</comment>